<feature type="compositionally biased region" description="Polar residues" evidence="6">
    <location>
        <begin position="225"/>
        <end position="236"/>
    </location>
</feature>
<dbReference type="InterPro" id="IPR036388">
    <property type="entry name" value="WH-like_DNA-bd_sf"/>
</dbReference>
<gene>
    <name evidence="9" type="ORF">AVDCRST_MAG87-2944</name>
</gene>
<evidence type="ECO:0000313" key="9">
    <source>
        <dbReference type="EMBL" id="CAA9576855.1"/>
    </source>
</evidence>
<reference evidence="9" key="1">
    <citation type="submission" date="2020-02" db="EMBL/GenBank/DDBJ databases">
        <authorList>
            <person name="Meier V. D."/>
        </authorList>
    </citation>
    <scope>NUCLEOTIDE SEQUENCE</scope>
    <source>
        <strain evidence="9">AVDCRST_MAG87</strain>
    </source>
</reference>
<dbReference type="InterPro" id="IPR013325">
    <property type="entry name" value="RNA_pol_sigma_r2"/>
</dbReference>
<dbReference type="InterPro" id="IPR039425">
    <property type="entry name" value="RNA_pol_sigma-70-like"/>
</dbReference>
<proteinExistence type="inferred from homology"/>
<dbReference type="AlphaFoldDB" id="A0A6J4VGS4"/>
<dbReference type="PANTHER" id="PTHR43133:SF8">
    <property type="entry name" value="RNA POLYMERASE SIGMA FACTOR HI_1459-RELATED"/>
    <property type="match status" value="1"/>
</dbReference>
<feature type="region of interest" description="Disordered" evidence="6">
    <location>
        <begin position="220"/>
        <end position="243"/>
    </location>
</feature>
<dbReference type="GO" id="GO:0006352">
    <property type="term" value="P:DNA-templated transcription initiation"/>
    <property type="evidence" value="ECO:0007669"/>
    <property type="project" value="InterPro"/>
</dbReference>
<dbReference type="EMBL" id="CADCWJ010000653">
    <property type="protein sequence ID" value="CAA9576855.1"/>
    <property type="molecule type" value="Genomic_DNA"/>
</dbReference>
<keyword evidence="3" id="KW-0731">Sigma factor</keyword>
<feature type="region of interest" description="Disordered" evidence="6">
    <location>
        <begin position="1"/>
        <end position="29"/>
    </location>
</feature>
<keyword evidence="2" id="KW-0805">Transcription regulation</keyword>
<protein>
    <submittedName>
        <fullName evidence="9">Uncharacterized protein</fullName>
    </submittedName>
</protein>
<dbReference type="InterPro" id="IPR014284">
    <property type="entry name" value="RNA_pol_sigma-70_dom"/>
</dbReference>
<dbReference type="GO" id="GO:0003677">
    <property type="term" value="F:DNA binding"/>
    <property type="evidence" value="ECO:0007669"/>
    <property type="project" value="UniProtKB-KW"/>
</dbReference>
<evidence type="ECO:0000256" key="5">
    <source>
        <dbReference type="ARBA" id="ARBA00023163"/>
    </source>
</evidence>
<dbReference type="CDD" id="cd06171">
    <property type="entry name" value="Sigma70_r4"/>
    <property type="match status" value="1"/>
</dbReference>
<evidence type="ECO:0000256" key="3">
    <source>
        <dbReference type="ARBA" id="ARBA00023082"/>
    </source>
</evidence>
<evidence type="ECO:0000256" key="4">
    <source>
        <dbReference type="ARBA" id="ARBA00023125"/>
    </source>
</evidence>
<dbReference type="NCBIfam" id="TIGR02937">
    <property type="entry name" value="sigma70-ECF"/>
    <property type="match status" value="1"/>
</dbReference>
<evidence type="ECO:0000256" key="6">
    <source>
        <dbReference type="SAM" id="MobiDB-lite"/>
    </source>
</evidence>
<dbReference type="InterPro" id="IPR013324">
    <property type="entry name" value="RNA_pol_sigma_r3/r4-like"/>
</dbReference>
<sequence>MAHHRGSPGAHPADAAYPTRPDAPAPDLTPLADADLVTAAIRDPRAFAPLYGRYVTHIYRYCYRQTSDPDLAADLTTQVFTRAIEALPRFEQRFEQHVAPNDATTEATHGSFRSWLFTIAHNAVIDHRRRVRPARPLDDAHRELADDAPGPEERAVLRDELSRLIGMLDRIPDAQRQIIELRLAGLTSAEIATTLSMTRAAVKSAQTRAYARLRVLLQPPAGSPATVNPSNTTPTREPSHDRT</sequence>
<evidence type="ECO:0000259" key="7">
    <source>
        <dbReference type="Pfam" id="PF04542"/>
    </source>
</evidence>
<evidence type="ECO:0000256" key="1">
    <source>
        <dbReference type="ARBA" id="ARBA00010641"/>
    </source>
</evidence>
<keyword evidence="5" id="KW-0804">Transcription</keyword>
<dbReference type="SUPFAM" id="SSF88659">
    <property type="entry name" value="Sigma3 and sigma4 domains of RNA polymerase sigma factors"/>
    <property type="match status" value="1"/>
</dbReference>
<dbReference type="InterPro" id="IPR007627">
    <property type="entry name" value="RNA_pol_sigma70_r2"/>
</dbReference>
<dbReference type="Pfam" id="PF04542">
    <property type="entry name" value="Sigma70_r2"/>
    <property type="match status" value="1"/>
</dbReference>
<comment type="similarity">
    <text evidence="1">Belongs to the sigma-70 factor family. ECF subfamily.</text>
</comment>
<dbReference type="Pfam" id="PF08281">
    <property type="entry name" value="Sigma70_r4_2"/>
    <property type="match status" value="1"/>
</dbReference>
<dbReference type="InterPro" id="IPR013249">
    <property type="entry name" value="RNA_pol_sigma70_r4_t2"/>
</dbReference>
<feature type="compositionally biased region" description="Low complexity" evidence="6">
    <location>
        <begin position="18"/>
        <end position="29"/>
    </location>
</feature>
<accession>A0A6J4VGS4</accession>
<dbReference type="Gene3D" id="1.10.10.10">
    <property type="entry name" value="Winged helix-like DNA-binding domain superfamily/Winged helix DNA-binding domain"/>
    <property type="match status" value="1"/>
</dbReference>
<dbReference type="Gene3D" id="1.10.1740.10">
    <property type="match status" value="1"/>
</dbReference>
<evidence type="ECO:0000259" key="8">
    <source>
        <dbReference type="Pfam" id="PF08281"/>
    </source>
</evidence>
<name>A0A6J4VGS4_9BACT</name>
<evidence type="ECO:0000256" key="2">
    <source>
        <dbReference type="ARBA" id="ARBA00023015"/>
    </source>
</evidence>
<keyword evidence="4" id="KW-0238">DNA-binding</keyword>
<feature type="domain" description="RNA polymerase sigma factor 70 region 4 type 2" evidence="8">
    <location>
        <begin position="163"/>
        <end position="213"/>
    </location>
</feature>
<dbReference type="GO" id="GO:0016987">
    <property type="term" value="F:sigma factor activity"/>
    <property type="evidence" value="ECO:0007669"/>
    <property type="project" value="UniProtKB-KW"/>
</dbReference>
<dbReference type="SUPFAM" id="SSF88946">
    <property type="entry name" value="Sigma2 domain of RNA polymerase sigma factors"/>
    <property type="match status" value="1"/>
</dbReference>
<feature type="domain" description="RNA polymerase sigma-70 region 2" evidence="7">
    <location>
        <begin position="50"/>
        <end position="91"/>
    </location>
</feature>
<dbReference type="PANTHER" id="PTHR43133">
    <property type="entry name" value="RNA POLYMERASE ECF-TYPE SIGMA FACTO"/>
    <property type="match status" value="1"/>
</dbReference>
<organism evidence="9">
    <name type="scientific">uncultured Thermomicrobiales bacterium</name>
    <dbReference type="NCBI Taxonomy" id="1645740"/>
    <lineage>
        <taxon>Bacteria</taxon>
        <taxon>Pseudomonadati</taxon>
        <taxon>Thermomicrobiota</taxon>
        <taxon>Thermomicrobia</taxon>
        <taxon>Thermomicrobiales</taxon>
        <taxon>environmental samples</taxon>
    </lineage>
</organism>